<dbReference type="Gene3D" id="2.180.10.10">
    <property type="entry name" value="RHS repeat-associated core"/>
    <property type="match status" value="1"/>
</dbReference>
<dbReference type="RefSeq" id="WP_229693959.1">
    <property type="nucleotide sequence ID" value="NZ_BMNC01000012.1"/>
</dbReference>
<dbReference type="EMBL" id="BMNC01000012">
    <property type="protein sequence ID" value="GGN14261.1"/>
    <property type="molecule type" value="Genomic_DNA"/>
</dbReference>
<evidence type="ECO:0000313" key="2">
    <source>
        <dbReference type="EMBL" id="GGN14261.1"/>
    </source>
</evidence>
<feature type="compositionally biased region" description="Low complexity" evidence="1">
    <location>
        <begin position="1"/>
        <end position="24"/>
    </location>
</feature>
<protein>
    <recommendedName>
        <fullName evidence="4">RHS repeat-associated core domain-containing protein</fullName>
    </recommendedName>
</protein>
<evidence type="ECO:0000313" key="3">
    <source>
        <dbReference type="Proteomes" id="UP000597656"/>
    </source>
</evidence>
<reference evidence="3" key="1">
    <citation type="journal article" date="2019" name="Int. J. Syst. Evol. Microbiol.">
        <title>The Global Catalogue of Microorganisms (GCM) 10K type strain sequencing project: providing services to taxonomists for standard genome sequencing and annotation.</title>
        <authorList>
            <consortium name="The Broad Institute Genomics Platform"/>
            <consortium name="The Broad Institute Genome Sequencing Center for Infectious Disease"/>
            <person name="Wu L."/>
            <person name="Ma J."/>
        </authorList>
    </citation>
    <scope>NUCLEOTIDE SEQUENCE [LARGE SCALE GENOMIC DNA]</scope>
    <source>
        <strain evidence="3">CGMCC 4.7319</strain>
    </source>
</reference>
<evidence type="ECO:0000256" key="1">
    <source>
        <dbReference type="SAM" id="MobiDB-lite"/>
    </source>
</evidence>
<dbReference type="InterPro" id="IPR022385">
    <property type="entry name" value="Rhs_assc_core"/>
</dbReference>
<evidence type="ECO:0008006" key="4">
    <source>
        <dbReference type="Google" id="ProtNLM"/>
    </source>
</evidence>
<dbReference type="Proteomes" id="UP000597656">
    <property type="component" value="Unassembled WGS sequence"/>
</dbReference>
<name>A0ABQ2IND3_9PSEU</name>
<accession>A0ABQ2IND3</accession>
<feature type="region of interest" description="Disordered" evidence="1">
    <location>
        <begin position="1"/>
        <end position="25"/>
    </location>
</feature>
<sequence length="388" mass="41738">MNAGYSPVWPSASSRSSSAQEVQELPGEHGFVGELVLGEDKKLLSRSLSLPGGVLLTVGTQSRAYDHPTVRGDLSLSTDTTRKQFRRSPRVLAIREPLAANGAVDSDNRPGQMDYGWLGQHQRPFEHAGALTIVQMGARPYSPLLGRFLCVDPVEGGSAYDYVNGDPINETDLDGKWWAPSWLRKAGNWAWQNRNRIGHWVVTGLTGVAAGVGAGRVAVARWAGEPVTRREVVGWMASKAFGGARKAVFKPADSVAAPSGRSTSDQGLEQLDQAQKPHLCRSGSSHQPQELGNEVVLICACIARVVTALRESGGCDGCCSTLQEVLHGASFRVRPRHGVRVAQQSGAVVADHLLGGARLFRGTDPAVARRDRVQRVARSVADPSRPHR</sequence>
<comment type="caution">
    <text evidence="2">The sequence shown here is derived from an EMBL/GenBank/DDBJ whole genome shotgun (WGS) entry which is preliminary data.</text>
</comment>
<dbReference type="NCBIfam" id="TIGR03696">
    <property type="entry name" value="Rhs_assc_core"/>
    <property type="match status" value="1"/>
</dbReference>
<keyword evidence="3" id="KW-1185">Reference proteome</keyword>
<organism evidence="2 3">
    <name type="scientific">Lentzea pudingi</name>
    <dbReference type="NCBI Taxonomy" id="1789439"/>
    <lineage>
        <taxon>Bacteria</taxon>
        <taxon>Bacillati</taxon>
        <taxon>Actinomycetota</taxon>
        <taxon>Actinomycetes</taxon>
        <taxon>Pseudonocardiales</taxon>
        <taxon>Pseudonocardiaceae</taxon>
        <taxon>Lentzea</taxon>
    </lineage>
</organism>
<gene>
    <name evidence="2" type="ORF">GCM10011609_63540</name>
</gene>
<proteinExistence type="predicted"/>